<protein>
    <submittedName>
        <fullName evidence="1">Uncharacterized protein</fullName>
    </submittedName>
</protein>
<dbReference type="EMBL" id="KN826739">
    <property type="protein sequence ID" value="KIK78023.1"/>
    <property type="molecule type" value="Genomic_DNA"/>
</dbReference>
<dbReference type="AlphaFoldDB" id="A0A0D0CRN5"/>
<gene>
    <name evidence="1" type="ORF">PAXRUDRAFT_17113</name>
</gene>
<keyword evidence="2" id="KW-1185">Reference proteome</keyword>
<dbReference type="HOGENOM" id="CLU_206098_0_0_1"/>
<accession>A0A0D0CRN5</accession>
<reference evidence="1 2" key="1">
    <citation type="submission" date="2014-04" db="EMBL/GenBank/DDBJ databases">
        <authorList>
            <consortium name="DOE Joint Genome Institute"/>
            <person name="Kuo A."/>
            <person name="Kohler A."/>
            <person name="Jargeat P."/>
            <person name="Nagy L.G."/>
            <person name="Floudas D."/>
            <person name="Copeland A."/>
            <person name="Barry K.W."/>
            <person name="Cichocki N."/>
            <person name="Veneault-Fourrey C."/>
            <person name="LaButti K."/>
            <person name="Lindquist E.A."/>
            <person name="Lipzen A."/>
            <person name="Lundell T."/>
            <person name="Morin E."/>
            <person name="Murat C."/>
            <person name="Sun H."/>
            <person name="Tunlid A."/>
            <person name="Henrissat B."/>
            <person name="Grigoriev I.V."/>
            <person name="Hibbett D.S."/>
            <person name="Martin F."/>
            <person name="Nordberg H.P."/>
            <person name="Cantor M.N."/>
            <person name="Hua S.X."/>
        </authorList>
    </citation>
    <scope>NUCLEOTIDE SEQUENCE [LARGE SCALE GENOMIC DNA]</scope>
    <source>
        <strain evidence="1 2">Ve08.2h10</strain>
    </source>
</reference>
<proteinExistence type="predicted"/>
<organism evidence="1 2">
    <name type="scientific">Paxillus rubicundulus Ve08.2h10</name>
    <dbReference type="NCBI Taxonomy" id="930991"/>
    <lineage>
        <taxon>Eukaryota</taxon>
        <taxon>Fungi</taxon>
        <taxon>Dikarya</taxon>
        <taxon>Basidiomycota</taxon>
        <taxon>Agaricomycotina</taxon>
        <taxon>Agaricomycetes</taxon>
        <taxon>Agaricomycetidae</taxon>
        <taxon>Boletales</taxon>
        <taxon>Paxilineae</taxon>
        <taxon>Paxillaceae</taxon>
        <taxon>Paxillus</taxon>
    </lineage>
</organism>
<sequence>MAKTYQNQRIFPINIRRMAEALGLNETGINEVREKVLKERFPVEKDEELGAI</sequence>
<dbReference type="InParanoid" id="A0A0D0CRN5"/>
<evidence type="ECO:0000313" key="2">
    <source>
        <dbReference type="Proteomes" id="UP000054538"/>
    </source>
</evidence>
<name>A0A0D0CRN5_9AGAM</name>
<dbReference type="Proteomes" id="UP000054538">
    <property type="component" value="Unassembled WGS sequence"/>
</dbReference>
<dbReference type="OrthoDB" id="2689747at2759"/>
<evidence type="ECO:0000313" key="1">
    <source>
        <dbReference type="EMBL" id="KIK78023.1"/>
    </source>
</evidence>
<reference evidence="2" key="2">
    <citation type="submission" date="2015-01" db="EMBL/GenBank/DDBJ databases">
        <title>Evolutionary Origins and Diversification of the Mycorrhizal Mutualists.</title>
        <authorList>
            <consortium name="DOE Joint Genome Institute"/>
            <consortium name="Mycorrhizal Genomics Consortium"/>
            <person name="Kohler A."/>
            <person name="Kuo A."/>
            <person name="Nagy L.G."/>
            <person name="Floudas D."/>
            <person name="Copeland A."/>
            <person name="Barry K.W."/>
            <person name="Cichocki N."/>
            <person name="Veneault-Fourrey C."/>
            <person name="LaButti K."/>
            <person name="Lindquist E.A."/>
            <person name="Lipzen A."/>
            <person name="Lundell T."/>
            <person name="Morin E."/>
            <person name="Murat C."/>
            <person name="Riley R."/>
            <person name="Ohm R."/>
            <person name="Sun H."/>
            <person name="Tunlid A."/>
            <person name="Henrissat B."/>
            <person name="Grigoriev I.V."/>
            <person name="Hibbett D.S."/>
            <person name="Martin F."/>
        </authorList>
    </citation>
    <scope>NUCLEOTIDE SEQUENCE [LARGE SCALE GENOMIC DNA]</scope>
    <source>
        <strain evidence="2">Ve08.2h10</strain>
    </source>
</reference>